<dbReference type="Pfam" id="PF02585">
    <property type="entry name" value="PIG-L"/>
    <property type="match status" value="1"/>
</dbReference>
<dbReference type="Proteomes" id="UP000727907">
    <property type="component" value="Unassembled WGS sequence"/>
</dbReference>
<accession>A0ABS6ILY9</accession>
<proteinExistence type="predicted"/>
<keyword evidence="1" id="KW-0812">Transmembrane</keyword>
<keyword evidence="1" id="KW-0472">Membrane</keyword>
<sequence length="347" mass="38864">MKLRIDFRPSIVVALLAAAALLFWLATCLPGLFWIALPFGLFYTLLLAFALFALVRLRAIERWMVWDTPGRLLIFAPHEDDCVISAGGLGLRNSGLGGVTRVIYLARDETPALPERREAEARAAWSIAGLGVADLRFLDLMPPLESRDPARLRAAATALRGIIDEFQPTVIIMPAFEGGHVHHDMIAALIDLLIVPADRFAVFEAPEYSPYVSLLNTPHRILALCARWLFGLVAYNGPPDGIDGRPILKLRMMPAELADKKRMLGAFVSQNAPSLMATRSYPDRLIARTGRQRRSRPFDFDRSYLRFVLALRRWLPARLVDRLLPVQLGTIGRMGTITDWDSEWGRT</sequence>
<reference evidence="2 3" key="1">
    <citation type="submission" date="2021-06" db="EMBL/GenBank/DDBJ databases">
        <authorList>
            <person name="Lee D.H."/>
        </authorList>
    </citation>
    <scope>NUCLEOTIDE SEQUENCE [LARGE SCALE GENOMIC DNA]</scope>
    <source>
        <strain evidence="2 3">MMS21-HV4-11</strain>
    </source>
</reference>
<comment type="caution">
    <text evidence="2">The sequence shown here is derived from an EMBL/GenBank/DDBJ whole genome shotgun (WGS) entry which is preliminary data.</text>
</comment>
<feature type="transmembrane region" description="Helical" evidence="1">
    <location>
        <begin position="7"/>
        <end position="26"/>
    </location>
</feature>
<dbReference type="RefSeq" id="WP_216962671.1">
    <property type="nucleotide sequence ID" value="NZ_JAHOPB010000001.1"/>
</dbReference>
<keyword evidence="3" id="KW-1185">Reference proteome</keyword>
<gene>
    <name evidence="2" type="ORF">KQ910_16820</name>
</gene>
<evidence type="ECO:0000256" key="1">
    <source>
        <dbReference type="SAM" id="Phobius"/>
    </source>
</evidence>
<feature type="transmembrane region" description="Helical" evidence="1">
    <location>
        <begin position="32"/>
        <end position="55"/>
    </location>
</feature>
<protein>
    <submittedName>
        <fullName evidence="2">PIG-L family deacetylase</fullName>
    </submittedName>
</protein>
<evidence type="ECO:0000313" key="2">
    <source>
        <dbReference type="EMBL" id="MBU8875440.1"/>
    </source>
</evidence>
<dbReference type="InterPro" id="IPR003737">
    <property type="entry name" value="GlcNAc_PI_deacetylase-related"/>
</dbReference>
<name>A0ABS6ILY9_9HYPH</name>
<keyword evidence="1" id="KW-1133">Transmembrane helix</keyword>
<evidence type="ECO:0000313" key="3">
    <source>
        <dbReference type="Proteomes" id="UP000727907"/>
    </source>
</evidence>
<organism evidence="2 3">
    <name type="scientific">Reyranella humidisoli</name>
    <dbReference type="NCBI Taxonomy" id="2849149"/>
    <lineage>
        <taxon>Bacteria</taxon>
        <taxon>Pseudomonadati</taxon>
        <taxon>Pseudomonadota</taxon>
        <taxon>Alphaproteobacteria</taxon>
        <taxon>Hyphomicrobiales</taxon>
        <taxon>Reyranellaceae</taxon>
        <taxon>Reyranella</taxon>
    </lineage>
</organism>
<dbReference type="EMBL" id="JAHOPB010000001">
    <property type="protein sequence ID" value="MBU8875440.1"/>
    <property type="molecule type" value="Genomic_DNA"/>
</dbReference>